<evidence type="ECO:0000313" key="2">
    <source>
        <dbReference type="EMBL" id="CCM64721.1"/>
    </source>
</evidence>
<dbReference type="InterPro" id="IPR011041">
    <property type="entry name" value="Quinoprot_gluc/sorb_DH_b-prop"/>
</dbReference>
<dbReference type="eggNOG" id="COG2133">
    <property type="taxonomic scope" value="Bacteria"/>
</dbReference>
<accession>R4Z5S8</accession>
<dbReference type="AlphaFoldDB" id="R4Z5S8"/>
<dbReference type="InterPro" id="IPR011042">
    <property type="entry name" value="6-blade_b-propeller_TolB-like"/>
</dbReference>
<dbReference type="Pfam" id="PF07995">
    <property type="entry name" value="GSDH"/>
    <property type="match status" value="1"/>
</dbReference>
<dbReference type="InterPro" id="IPR012938">
    <property type="entry name" value="Glc/Sorbosone_DH"/>
</dbReference>
<dbReference type="PANTHER" id="PTHR19328">
    <property type="entry name" value="HEDGEHOG-INTERACTING PROTEIN"/>
    <property type="match status" value="1"/>
</dbReference>
<reference evidence="2 3" key="1">
    <citation type="journal article" date="2013" name="ISME J.">
        <title>Metabolic model for the filamentous 'Candidatus Microthrix parvicella' based on genomic and metagenomic analyses.</title>
        <authorList>
            <person name="Jon McIlroy S."/>
            <person name="Kristiansen R."/>
            <person name="Albertsen M."/>
            <person name="Michael Karst S."/>
            <person name="Rossetti S."/>
            <person name="Lund Nielsen J."/>
            <person name="Tandoi V."/>
            <person name="James Seviour R."/>
            <person name="Nielsen P.H."/>
        </authorList>
    </citation>
    <scope>NUCLEOTIDE SEQUENCE [LARGE SCALE GENOMIC DNA]</scope>
    <source>
        <strain evidence="2 3">RN1</strain>
    </source>
</reference>
<dbReference type="PANTHER" id="PTHR19328:SF75">
    <property type="entry name" value="ALDOSE SUGAR DEHYDROGENASE YLII"/>
    <property type="match status" value="1"/>
</dbReference>
<protein>
    <recommendedName>
        <fullName evidence="1">Glucose/Sorbosone dehydrogenase domain-containing protein</fullName>
    </recommendedName>
</protein>
<dbReference type="EMBL" id="CANL01000040">
    <property type="protein sequence ID" value="CCM64721.1"/>
    <property type="molecule type" value="Genomic_DNA"/>
</dbReference>
<feature type="domain" description="Glucose/Sorbosone dehydrogenase" evidence="1">
    <location>
        <begin position="43"/>
        <end position="379"/>
    </location>
</feature>
<dbReference type="Proteomes" id="UP000018291">
    <property type="component" value="Unassembled WGS sequence"/>
</dbReference>
<name>R4Z5S8_9ACTN</name>
<evidence type="ECO:0000259" key="1">
    <source>
        <dbReference type="Pfam" id="PF07995"/>
    </source>
</evidence>
<dbReference type="STRING" id="1229780.BN381_450032"/>
<dbReference type="SUPFAM" id="SSF50952">
    <property type="entry name" value="Soluble quinoprotein glucose dehydrogenase"/>
    <property type="match status" value="1"/>
</dbReference>
<dbReference type="Gene3D" id="2.120.10.30">
    <property type="entry name" value="TolB, C-terminal domain"/>
    <property type="match status" value="1"/>
</dbReference>
<sequence>MAALTLLVPLAACADRDVAQADDYGSPLVAVEVEAVEVASLPQPTELVGSKDGTLLVGQRTGVVTRIDPAGKVEPRVVVDVSDDVAETEGESGFLSMDLSADEDELYMAYTRASDDATRLMGFKMNADGTTETPGQEILLVPQPETSHNGGRVYLDDGGLLWWGLGDGGYGIGAKNGQDPATFLGSMIRIRPTLGGDAPYEVPDDNPFVDGVTPDGSRAAPEVWMYGMRNPWRFDFDPESGDLWVADVGKEDSEEINLLPADEGLGKGKNLGWDLREGTLPVADGGSDDPPVDLVDPVFEYAHDEDRCAVIGGLSVHDAPSLPDLNRVFLWGDWCEGRLFGLANNKGTVNELDLEASIPKITSFGRGVDGEIYAASERKDLVWRLQQVG</sequence>
<comment type="caution">
    <text evidence="2">The sequence shown here is derived from an EMBL/GenBank/DDBJ whole genome shotgun (WGS) entry which is preliminary data.</text>
</comment>
<dbReference type="HOGENOM" id="CLU_012344_3_0_11"/>
<keyword evidence="3" id="KW-1185">Reference proteome</keyword>
<organism evidence="2 3">
    <name type="scientific">Candidatus Neomicrothrix parvicella RN1</name>
    <dbReference type="NCBI Taxonomy" id="1229780"/>
    <lineage>
        <taxon>Bacteria</taxon>
        <taxon>Bacillati</taxon>
        <taxon>Actinomycetota</taxon>
        <taxon>Acidimicrobiia</taxon>
        <taxon>Acidimicrobiales</taxon>
        <taxon>Microthrixaceae</taxon>
        <taxon>Candidatus Neomicrothrix</taxon>
    </lineage>
</organism>
<proteinExistence type="predicted"/>
<gene>
    <name evidence="2" type="ORF">BN381_450032</name>
</gene>
<evidence type="ECO:0000313" key="3">
    <source>
        <dbReference type="Proteomes" id="UP000018291"/>
    </source>
</evidence>